<dbReference type="AlphaFoldDB" id="A0A0A2A8A7"/>
<dbReference type="STRING" id="74545.EU96_0954"/>
<reference evidence="3" key="1">
    <citation type="journal article" date="2014" name="Sci. Data">
        <title>Genomes of diverse isolates of the marine cyanobacterium Prochlorococcus.</title>
        <authorList>
            <person name="Biller S."/>
            <person name="Berube P."/>
            <person name="Thompson J."/>
            <person name="Kelly L."/>
            <person name="Roggensack S."/>
            <person name="Awad L."/>
            <person name="Roache-Johnson K."/>
            <person name="Ding H."/>
            <person name="Giovannoni S.J."/>
            <person name="Moore L.R."/>
            <person name="Chisholm S.W."/>
        </authorList>
    </citation>
    <scope>NUCLEOTIDE SEQUENCE [LARGE SCALE GENOMIC DNA]</scope>
    <source>
        <strain evidence="3">MIT 9302</strain>
    </source>
</reference>
<organism evidence="1 3">
    <name type="scientific">Prochlorococcus marinus str. MIT 9302</name>
    <dbReference type="NCBI Taxonomy" id="74545"/>
    <lineage>
        <taxon>Bacteria</taxon>
        <taxon>Bacillati</taxon>
        <taxon>Cyanobacteriota</taxon>
        <taxon>Cyanophyceae</taxon>
        <taxon>Synechococcales</taxon>
        <taxon>Prochlorococcaceae</taxon>
        <taxon>Prochlorococcus</taxon>
    </lineage>
</organism>
<evidence type="ECO:0000313" key="2">
    <source>
        <dbReference type="EMBL" id="KGF97840.1"/>
    </source>
</evidence>
<reference evidence="1" key="2">
    <citation type="journal article" date="2014" name="Sci. Data">
        <title>Genomes of diverse isolates of the marine cyanobacterium Prochlorococcus.</title>
        <authorList>
            <person name="Biller S."/>
            <person name="Berube P."/>
            <person name="Thompson J."/>
            <person name="Kelly L."/>
            <person name="Roggensack S."/>
            <person name="Awad L."/>
            <person name="Roache-Johnson K."/>
            <person name="Ding H."/>
            <person name="Giovannoni S.J."/>
            <person name="Moore L.R."/>
            <person name="Chisholm S.W."/>
        </authorList>
    </citation>
    <scope>NUCLEOTIDE SEQUENCE</scope>
    <source>
        <strain evidence="1">MIT 9302</strain>
    </source>
</reference>
<sequence>MAFSNLTGLPVIFILRPKKVSSVPGRSLLAVVDAAEISFDT</sequence>
<gene>
    <name evidence="2" type="ORF">EU96_0954</name>
    <name evidence="1" type="ORF">EU96_1385</name>
</gene>
<dbReference type="EMBL" id="JNAM01000011">
    <property type="protein sequence ID" value="KGF96749.1"/>
    <property type="molecule type" value="Genomic_DNA"/>
</dbReference>
<dbReference type="EMBL" id="JNAM01000009">
    <property type="protein sequence ID" value="KGF97840.1"/>
    <property type="molecule type" value="Genomic_DNA"/>
</dbReference>
<accession>A0A0A2A8A7</accession>
<evidence type="ECO:0000313" key="3">
    <source>
        <dbReference type="Proteomes" id="UP000030445"/>
    </source>
</evidence>
<name>A0A0A2A8A7_PROMR</name>
<comment type="caution">
    <text evidence="1">The sequence shown here is derived from an EMBL/GenBank/DDBJ whole genome shotgun (WGS) entry which is preliminary data.</text>
</comment>
<protein>
    <submittedName>
        <fullName evidence="1">Uncharacterized protein</fullName>
    </submittedName>
</protein>
<dbReference type="Proteomes" id="UP000030445">
    <property type="component" value="Unassembled WGS sequence"/>
</dbReference>
<evidence type="ECO:0000313" key="1">
    <source>
        <dbReference type="EMBL" id="KGF96749.1"/>
    </source>
</evidence>
<proteinExistence type="predicted"/>